<proteinExistence type="predicted"/>
<dbReference type="AlphaFoldDB" id="A0A167X6A9"/>
<name>A0A167X6A9_9FLAO</name>
<gene>
    <name evidence="1" type="ORF">FBFR_09405</name>
</gene>
<evidence type="ECO:0000313" key="1">
    <source>
        <dbReference type="EMBL" id="OAB28056.1"/>
    </source>
</evidence>
<dbReference type="STRING" id="249352.SAMN05444395_103113"/>
<dbReference type="OrthoDB" id="1364255at2"/>
<dbReference type="InterPro" id="IPR009387">
    <property type="entry name" value="HigB-2"/>
</dbReference>
<reference evidence="1 2" key="1">
    <citation type="submission" date="2016-03" db="EMBL/GenBank/DDBJ databases">
        <title>Draft genome sequence of Flavobacterium fryxellicola DSM 16209.</title>
        <authorList>
            <person name="Shin S.-K."/>
            <person name="Yi H."/>
        </authorList>
    </citation>
    <scope>NUCLEOTIDE SEQUENCE [LARGE SCALE GENOMIC DNA]</scope>
    <source>
        <strain evidence="1 2">DSM 16209</strain>
    </source>
</reference>
<dbReference type="RefSeq" id="WP_066080202.1">
    <property type="nucleotide sequence ID" value="NZ_FRDK01000003.1"/>
</dbReference>
<dbReference type="Pfam" id="PF06296">
    <property type="entry name" value="RelE"/>
    <property type="match status" value="1"/>
</dbReference>
<protein>
    <submittedName>
        <fullName evidence="1">Addiction module toxin RelE</fullName>
    </submittedName>
</protein>
<keyword evidence="2" id="KW-1185">Reference proteome</keyword>
<dbReference type="EMBL" id="LVJE01000013">
    <property type="protein sequence ID" value="OAB28056.1"/>
    <property type="molecule type" value="Genomic_DNA"/>
</dbReference>
<organism evidence="1 2">
    <name type="scientific">Flavobacterium fryxellicola</name>
    <dbReference type="NCBI Taxonomy" id="249352"/>
    <lineage>
        <taxon>Bacteria</taxon>
        <taxon>Pseudomonadati</taxon>
        <taxon>Bacteroidota</taxon>
        <taxon>Flavobacteriia</taxon>
        <taxon>Flavobacteriales</taxon>
        <taxon>Flavobacteriaceae</taxon>
        <taxon>Flavobacterium</taxon>
    </lineage>
</organism>
<sequence length="113" mass="12935">MSNQIIPLHSFVTAFKRFNKKFPSLKNDFLDLERELLTNPKQGEDLGSGLYKIRLANKDKGKGKSAGYRIITYLVEEKELIFTIYLLKIYDKSEESTISKTALVKLVRSVFGS</sequence>
<dbReference type="Proteomes" id="UP000077164">
    <property type="component" value="Unassembled WGS sequence"/>
</dbReference>
<comment type="caution">
    <text evidence="1">The sequence shown here is derived from an EMBL/GenBank/DDBJ whole genome shotgun (WGS) entry which is preliminary data.</text>
</comment>
<accession>A0A167X6A9</accession>
<evidence type="ECO:0000313" key="2">
    <source>
        <dbReference type="Proteomes" id="UP000077164"/>
    </source>
</evidence>